<protein>
    <submittedName>
        <fullName evidence="1">Uncharacterized protein</fullName>
    </submittedName>
</protein>
<name>A0A126T1K6_9GAMM</name>
<accession>A0A126T1K6</accession>
<dbReference type="AlphaFoldDB" id="A0A126T1K6"/>
<keyword evidence="2" id="KW-1185">Reference proteome</keyword>
<proteinExistence type="predicted"/>
<organism evidence="1 2">
    <name type="scientific">Methylomonas denitrificans</name>
    <dbReference type="NCBI Taxonomy" id="1538553"/>
    <lineage>
        <taxon>Bacteria</taxon>
        <taxon>Pseudomonadati</taxon>
        <taxon>Pseudomonadota</taxon>
        <taxon>Gammaproteobacteria</taxon>
        <taxon>Methylococcales</taxon>
        <taxon>Methylococcaceae</taxon>
        <taxon>Methylomonas</taxon>
    </lineage>
</organism>
<sequence length="144" mass="16525">MKRKLTLDEIWEEIVSNGHKPRPLKYIINEIFDKVIEQHPNSTVTAIAEDLVDGEARFKLLDKNMSCYGLSAVYDSYTKKKMGIFPKLVNPYEANSKITKAYILCRFVGLFGEPPYTEGKKNSPKKNANKKRHVHCPKCGHQIK</sequence>
<evidence type="ECO:0000313" key="1">
    <source>
        <dbReference type="EMBL" id="AMK75963.1"/>
    </source>
</evidence>
<evidence type="ECO:0000313" key="2">
    <source>
        <dbReference type="Proteomes" id="UP000030512"/>
    </source>
</evidence>
<reference evidence="1 2" key="1">
    <citation type="journal article" date="2015" name="Environ. Microbiol.">
        <title>Methane oxidation coupled to nitrate reduction under hypoxia by the Gammaproteobacterium Methylomonas denitrificans, sp. nov. type strain FJG1.</title>
        <authorList>
            <person name="Kits K.D."/>
            <person name="Klotz M.G."/>
            <person name="Stein L.Y."/>
        </authorList>
    </citation>
    <scope>NUCLEOTIDE SEQUENCE [LARGE SCALE GENOMIC DNA]</scope>
    <source>
        <strain evidence="1 2">FJG1</strain>
    </source>
</reference>
<dbReference type="RefSeq" id="WP_036272543.1">
    <property type="nucleotide sequence ID" value="NZ_CP014476.1"/>
</dbReference>
<gene>
    <name evidence="1" type="ORF">JT25_005570</name>
</gene>
<dbReference type="KEGG" id="mdn:JT25_005570"/>
<dbReference type="Proteomes" id="UP000030512">
    <property type="component" value="Chromosome"/>
</dbReference>
<dbReference type="EMBL" id="CP014476">
    <property type="protein sequence ID" value="AMK75963.1"/>
    <property type="molecule type" value="Genomic_DNA"/>
</dbReference>